<evidence type="ECO:0000313" key="5">
    <source>
        <dbReference type="Proteomes" id="UP000289738"/>
    </source>
</evidence>
<dbReference type="Gramene" id="arahy.Tifrunner.gnm2.ann2.Ah04g411300.1">
    <property type="protein sequence ID" value="arahy.Tifrunner.gnm2.ann2.Ah04g411300.1-CDS"/>
    <property type="gene ID" value="arahy.Tifrunner.gnm2.ann2.Ah04g411300"/>
</dbReference>
<dbReference type="InterPro" id="IPR002213">
    <property type="entry name" value="UDP_glucos_trans"/>
</dbReference>
<organism evidence="4 5">
    <name type="scientific">Arachis hypogaea</name>
    <name type="common">Peanut</name>
    <dbReference type="NCBI Taxonomy" id="3818"/>
    <lineage>
        <taxon>Eukaryota</taxon>
        <taxon>Viridiplantae</taxon>
        <taxon>Streptophyta</taxon>
        <taxon>Embryophyta</taxon>
        <taxon>Tracheophyta</taxon>
        <taxon>Spermatophyta</taxon>
        <taxon>Magnoliopsida</taxon>
        <taxon>eudicotyledons</taxon>
        <taxon>Gunneridae</taxon>
        <taxon>Pentapetalae</taxon>
        <taxon>rosids</taxon>
        <taxon>fabids</taxon>
        <taxon>Fabales</taxon>
        <taxon>Fabaceae</taxon>
        <taxon>Papilionoideae</taxon>
        <taxon>50 kb inversion clade</taxon>
        <taxon>dalbergioids sensu lato</taxon>
        <taxon>Dalbergieae</taxon>
        <taxon>Pterocarpus clade</taxon>
        <taxon>Arachis</taxon>
    </lineage>
</organism>
<proteinExistence type="inferred from homology"/>
<name>A0A445DBD3_ARAHY</name>
<protein>
    <recommendedName>
        <fullName evidence="3">Glycosyltransferase N-terminal domain-containing protein</fullName>
    </recommendedName>
</protein>
<dbReference type="EMBL" id="SDMP01000004">
    <property type="protein sequence ID" value="RYR60472.1"/>
    <property type="molecule type" value="Genomic_DNA"/>
</dbReference>
<keyword evidence="2" id="KW-0808">Transferase</keyword>
<accession>A0A445DBD3</accession>
<dbReference type="Pfam" id="PF26168">
    <property type="entry name" value="Glyco_transf_N"/>
    <property type="match status" value="1"/>
</dbReference>
<evidence type="ECO:0000259" key="3">
    <source>
        <dbReference type="Pfam" id="PF26168"/>
    </source>
</evidence>
<dbReference type="GO" id="GO:0080043">
    <property type="term" value="F:quercetin 3-O-glucosyltransferase activity"/>
    <property type="evidence" value="ECO:0007669"/>
    <property type="project" value="TreeGrafter"/>
</dbReference>
<dbReference type="GO" id="GO:0080044">
    <property type="term" value="F:quercetin 7-O-glucosyltransferase activity"/>
    <property type="evidence" value="ECO:0007669"/>
    <property type="project" value="TreeGrafter"/>
</dbReference>
<comment type="caution">
    <text evidence="4">The sequence shown here is derived from an EMBL/GenBank/DDBJ whole genome shotgun (WGS) entry which is preliminary data.</text>
</comment>
<evidence type="ECO:0000313" key="4">
    <source>
        <dbReference type="EMBL" id="RYR60472.1"/>
    </source>
</evidence>
<gene>
    <name evidence="4" type="ORF">Ahy_A04g017537</name>
</gene>
<evidence type="ECO:0000256" key="1">
    <source>
        <dbReference type="ARBA" id="ARBA00009995"/>
    </source>
</evidence>
<dbReference type="Proteomes" id="UP000289738">
    <property type="component" value="Chromosome A04"/>
</dbReference>
<evidence type="ECO:0000256" key="2">
    <source>
        <dbReference type="ARBA" id="ARBA00022679"/>
    </source>
</evidence>
<sequence>MILKHVLVLPFPAQGHVNPLMHLSHKLAQHGWKVTFVNTEFNHKRVVSAMNGKVSLEGSKVELISIPDGLGPEEDRNDLVGLALSMMRTMPFALEKVIRDINSLDGGRKRLTCIIVDTSMAWALEVVQKLGIKGALFIPLSAAIIAMEDNMQKLIEDGIIDSDGFPIRKGKFQVSPEMHTMDTAYLPWCCIGDPITQKNLYHYIVKLAQCSHLTNWWLSNTTYELEHGAISVCPKILPIGPLIESAKYRSMGQFWEEDLSCLNWLNQQPPSSVIYVAFGSLAIFDPCQLKELALGLELANKPFLWVVREDSNSINKLACIEEFQGRRAKIIKWAPQNSVLSHPAVACFISHCGWNSVMEGVSNGVPFLCWPYFADQLHNKAYICDVWKVGLGFEFDEKGIISRWEIKKKVDQLLADQNIRVRSKKMKEKVMNSIVEGGKSSENFNKFMDWLKE</sequence>
<dbReference type="Gene3D" id="3.40.50.2000">
    <property type="entry name" value="Glycogen Phosphorylase B"/>
    <property type="match status" value="2"/>
</dbReference>
<reference evidence="4 5" key="1">
    <citation type="submission" date="2019-01" db="EMBL/GenBank/DDBJ databases">
        <title>Sequencing of cultivated peanut Arachis hypogaea provides insights into genome evolution and oil improvement.</title>
        <authorList>
            <person name="Chen X."/>
        </authorList>
    </citation>
    <scope>NUCLEOTIDE SEQUENCE [LARGE SCALE GENOMIC DNA]</scope>
    <source>
        <strain evidence="5">cv. Fuhuasheng</strain>
        <tissue evidence="4">Leaves</tissue>
    </source>
</reference>
<dbReference type="OrthoDB" id="5835829at2759"/>
<dbReference type="InterPro" id="IPR058980">
    <property type="entry name" value="Glyco_transf_N"/>
</dbReference>
<dbReference type="PANTHER" id="PTHR11926:SF1530">
    <property type="entry name" value="EF-HAND DOMAIN-CONTAINING PROTEIN"/>
    <property type="match status" value="1"/>
</dbReference>
<dbReference type="SUPFAM" id="SSF53756">
    <property type="entry name" value="UDP-Glycosyltransferase/glycogen phosphorylase"/>
    <property type="match status" value="1"/>
</dbReference>
<dbReference type="PANTHER" id="PTHR11926">
    <property type="entry name" value="GLUCOSYL/GLUCURONOSYL TRANSFERASES"/>
    <property type="match status" value="1"/>
</dbReference>
<dbReference type="AlphaFoldDB" id="A0A445DBD3"/>
<comment type="similarity">
    <text evidence="1">Belongs to the UDP-glycosyltransferase family.</text>
</comment>
<dbReference type="SMR" id="A0A445DBD3"/>
<dbReference type="FunFam" id="3.40.50.2000:FF:000061">
    <property type="entry name" value="UDP-glycosyltransferase 83A1"/>
    <property type="match status" value="1"/>
</dbReference>
<keyword evidence="5" id="KW-1185">Reference proteome</keyword>
<dbReference type="CDD" id="cd03784">
    <property type="entry name" value="GT1_Gtf-like"/>
    <property type="match status" value="1"/>
</dbReference>
<feature type="domain" description="Glycosyltransferase N-terminal" evidence="3">
    <location>
        <begin position="6"/>
        <end position="49"/>
    </location>
</feature>
<dbReference type="FunFam" id="3.40.50.2000:FF:000108">
    <property type="entry name" value="UDP-glycosyltransferase 83A1"/>
    <property type="match status" value="1"/>
</dbReference>
<dbReference type="Pfam" id="PF00201">
    <property type="entry name" value="UDPGT"/>
    <property type="match status" value="1"/>
</dbReference>